<dbReference type="Proteomes" id="UP000070184">
    <property type="component" value="Unassembled WGS sequence"/>
</dbReference>
<dbReference type="PATRIC" id="fig|1698260.3.peg.36"/>
<dbReference type="InterPro" id="IPR007367">
    <property type="entry name" value="DUF433"/>
</dbReference>
<proteinExistence type="predicted"/>
<dbReference type="InterPro" id="IPR036388">
    <property type="entry name" value="WH-like_DNA-bd_sf"/>
</dbReference>
<comment type="caution">
    <text evidence="1">The sequence shown here is derived from an EMBL/GenBank/DDBJ whole genome shotgun (WGS) entry which is preliminary data.</text>
</comment>
<organism evidence="1 2">
    <name type="scientific">candidate division MSBL1 archaeon SCGC-AAA259B11</name>
    <dbReference type="NCBI Taxonomy" id="1698260"/>
    <lineage>
        <taxon>Archaea</taxon>
        <taxon>Methanobacteriati</taxon>
        <taxon>Methanobacteriota</taxon>
        <taxon>candidate division MSBL1</taxon>
    </lineage>
</organism>
<dbReference type="EMBL" id="LHXK01000001">
    <property type="protein sequence ID" value="KXA90690.1"/>
    <property type="molecule type" value="Genomic_DNA"/>
</dbReference>
<dbReference type="Gene3D" id="1.10.10.10">
    <property type="entry name" value="Winged helix-like DNA-binding domain superfamily/Winged helix DNA-binding domain"/>
    <property type="match status" value="1"/>
</dbReference>
<dbReference type="InterPro" id="IPR009057">
    <property type="entry name" value="Homeodomain-like_sf"/>
</dbReference>
<evidence type="ECO:0008006" key="3">
    <source>
        <dbReference type="Google" id="ProtNLM"/>
    </source>
</evidence>
<dbReference type="PANTHER" id="PTHR34849:SF1">
    <property type="entry name" value="SLR0770 PROTEIN"/>
    <property type="match status" value="1"/>
</dbReference>
<keyword evidence="2" id="KW-1185">Reference proteome</keyword>
<evidence type="ECO:0000313" key="2">
    <source>
        <dbReference type="Proteomes" id="UP000070184"/>
    </source>
</evidence>
<evidence type="ECO:0000313" key="1">
    <source>
        <dbReference type="EMBL" id="KXA90690.1"/>
    </source>
</evidence>
<dbReference type="Pfam" id="PF04255">
    <property type="entry name" value="DUF433"/>
    <property type="match status" value="1"/>
</dbReference>
<name>A0A133U916_9EURY</name>
<gene>
    <name evidence="1" type="ORF">AKJ61_00165</name>
</gene>
<dbReference type="PANTHER" id="PTHR34849">
    <property type="entry name" value="SSL5025 PROTEIN"/>
    <property type="match status" value="1"/>
</dbReference>
<sequence length="87" mass="10096">MSEVKGKGSKIVKNEEVLGGKPRIEGTRIGVVDIVELYSELDYHPERIATELDLRIEQVFSALQYFYEHPNEIREEMKKRRNCSKNG</sequence>
<accession>A0A133U916</accession>
<dbReference type="AlphaFoldDB" id="A0A133U916"/>
<reference evidence="1 2" key="1">
    <citation type="journal article" date="2016" name="Sci. Rep.">
        <title>Metabolic traits of an uncultured archaeal lineage -MSBL1- from brine pools of the Red Sea.</title>
        <authorList>
            <person name="Mwirichia R."/>
            <person name="Alam I."/>
            <person name="Rashid M."/>
            <person name="Vinu M."/>
            <person name="Ba-Alawi W."/>
            <person name="Anthony Kamau A."/>
            <person name="Kamanda Ngugi D."/>
            <person name="Goker M."/>
            <person name="Klenk H.P."/>
            <person name="Bajic V."/>
            <person name="Stingl U."/>
        </authorList>
    </citation>
    <scope>NUCLEOTIDE SEQUENCE [LARGE SCALE GENOMIC DNA]</scope>
    <source>
        <strain evidence="1">SCGC-AAA259B11</strain>
    </source>
</reference>
<dbReference type="SUPFAM" id="SSF46689">
    <property type="entry name" value="Homeodomain-like"/>
    <property type="match status" value="1"/>
</dbReference>
<protein>
    <recommendedName>
        <fullName evidence="3">DUF433 domain-containing protein</fullName>
    </recommendedName>
</protein>